<accession>A0A841H569</accession>
<organism evidence="10 11">
    <name type="scientific">Longimicrobium terrae</name>
    <dbReference type="NCBI Taxonomy" id="1639882"/>
    <lineage>
        <taxon>Bacteria</taxon>
        <taxon>Pseudomonadati</taxon>
        <taxon>Gemmatimonadota</taxon>
        <taxon>Longimicrobiia</taxon>
        <taxon>Longimicrobiales</taxon>
        <taxon>Longimicrobiaceae</taxon>
        <taxon>Longimicrobium</taxon>
    </lineage>
</organism>
<dbReference type="Pfam" id="PF00672">
    <property type="entry name" value="HAMP"/>
    <property type="match status" value="1"/>
</dbReference>
<keyword evidence="4" id="KW-0597">Phosphoprotein</keyword>
<dbReference type="SUPFAM" id="SSF158472">
    <property type="entry name" value="HAMP domain-like"/>
    <property type="match status" value="1"/>
</dbReference>
<dbReference type="GO" id="GO:0000155">
    <property type="term" value="F:phosphorelay sensor kinase activity"/>
    <property type="evidence" value="ECO:0007669"/>
    <property type="project" value="InterPro"/>
</dbReference>
<sequence length="414" mass="44083">MNQPDSSASPGPGRGSLRAELLLNLTFLALAAAILAVGTHTVLSVLGPSPAWVLGALIAVDVAVYVLLANHLIERLVLRPVQAAVAAAEAIAAGDYARRAPVGENLEMAALSHALNRMTDQLLDNQERLAHNVSSLDETNRVLVSTQRELVDAEKMAGLGRLAAGVAHEVGNPLGALMGYASVLRRRGADPELVGGVEGEARRIDRIVRGLLDYARPGTRVRESVDVNATIRAAAGVLTRQGTMENVEFRLQLEDALPPVHGTPHLLEQVFVNLFDNARRAMEGHGTLHVRTNVERYRPERGIPARRADDPPGISYAHLRRPRAASVRDPHRIEAGTEVIRIVVADTGTGIPVDDIDKVFDPFFTTRAPGDGTGLGLAIVASTVADFGGRIEVASAPEGGAAFTLTLPTEQAER</sequence>
<evidence type="ECO:0000256" key="6">
    <source>
        <dbReference type="ARBA" id="ARBA00022777"/>
    </source>
</evidence>
<dbReference type="SUPFAM" id="SSF47384">
    <property type="entry name" value="Homodimeric domain of signal transducing histidine kinase"/>
    <property type="match status" value="1"/>
</dbReference>
<comment type="subcellular location">
    <subcellularLocation>
        <location evidence="2">Membrane</location>
    </subcellularLocation>
</comment>
<dbReference type="SUPFAM" id="SSF55874">
    <property type="entry name" value="ATPase domain of HSP90 chaperone/DNA topoisomerase II/histidine kinase"/>
    <property type="match status" value="1"/>
</dbReference>
<feature type="domain" description="HAMP" evidence="9">
    <location>
        <begin position="75"/>
        <end position="127"/>
    </location>
</feature>
<dbReference type="CDD" id="cd06225">
    <property type="entry name" value="HAMP"/>
    <property type="match status" value="1"/>
</dbReference>
<evidence type="ECO:0000256" key="3">
    <source>
        <dbReference type="ARBA" id="ARBA00012438"/>
    </source>
</evidence>
<feature type="transmembrane region" description="Helical" evidence="7">
    <location>
        <begin position="49"/>
        <end position="69"/>
    </location>
</feature>
<evidence type="ECO:0000256" key="5">
    <source>
        <dbReference type="ARBA" id="ARBA00022679"/>
    </source>
</evidence>
<dbReference type="GO" id="GO:0016020">
    <property type="term" value="C:membrane"/>
    <property type="evidence" value="ECO:0007669"/>
    <property type="project" value="UniProtKB-SubCell"/>
</dbReference>
<evidence type="ECO:0000259" key="8">
    <source>
        <dbReference type="PROSITE" id="PS50109"/>
    </source>
</evidence>
<evidence type="ECO:0000256" key="1">
    <source>
        <dbReference type="ARBA" id="ARBA00000085"/>
    </source>
</evidence>
<dbReference type="Proteomes" id="UP000582837">
    <property type="component" value="Unassembled WGS sequence"/>
</dbReference>
<dbReference type="CDD" id="cd00082">
    <property type="entry name" value="HisKA"/>
    <property type="match status" value="1"/>
</dbReference>
<keyword evidence="7" id="KW-0812">Transmembrane</keyword>
<keyword evidence="11" id="KW-1185">Reference proteome</keyword>
<keyword evidence="6 10" id="KW-0418">Kinase</keyword>
<evidence type="ECO:0000313" key="10">
    <source>
        <dbReference type="EMBL" id="MBB6073375.1"/>
    </source>
</evidence>
<comment type="caution">
    <text evidence="10">The sequence shown here is derived from an EMBL/GenBank/DDBJ whole genome shotgun (WGS) entry which is preliminary data.</text>
</comment>
<dbReference type="InterPro" id="IPR036890">
    <property type="entry name" value="HATPase_C_sf"/>
</dbReference>
<feature type="domain" description="Histidine kinase" evidence="8">
    <location>
        <begin position="165"/>
        <end position="411"/>
    </location>
</feature>
<dbReference type="Pfam" id="PF02518">
    <property type="entry name" value="HATPase_c"/>
    <property type="match status" value="1"/>
</dbReference>
<keyword evidence="7" id="KW-0472">Membrane</keyword>
<evidence type="ECO:0000256" key="7">
    <source>
        <dbReference type="SAM" id="Phobius"/>
    </source>
</evidence>
<evidence type="ECO:0000256" key="4">
    <source>
        <dbReference type="ARBA" id="ARBA00022553"/>
    </source>
</evidence>
<dbReference type="InterPro" id="IPR036097">
    <property type="entry name" value="HisK_dim/P_sf"/>
</dbReference>
<dbReference type="PROSITE" id="PS50109">
    <property type="entry name" value="HIS_KIN"/>
    <property type="match status" value="1"/>
</dbReference>
<evidence type="ECO:0000259" key="9">
    <source>
        <dbReference type="PROSITE" id="PS50885"/>
    </source>
</evidence>
<evidence type="ECO:0000256" key="2">
    <source>
        <dbReference type="ARBA" id="ARBA00004370"/>
    </source>
</evidence>
<dbReference type="EMBL" id="JACHIA010000024">
    <property type="protein sequence ID" value="MBB6073375.1"/>
    <property type="molecule type" value="Genomic_DNA"/>
</dbReference>
<dbReference type="PANTHER" id="PTHR43065">
    <property type="entry name" value="SENSOR HISTIDINE KINASE"/>
    <property type="match status" value="1"/>
</dbReference>
<dbReference type="AlphaFoldDB" id="A0A841H569"/>
<dbReference type="InterPro" id="IPR003661">
    <property type="entry name" value="HisK_dim/P_dom"/>
</dbReference>
<dbReference type="EC" id="2.7.13.3" evidence="3"/>
<reference evidence="10 11" key="1">
    <citation type="submission" date="2020-08" db="EMBL/GenBank/DDBJ databases">
        <title>Genomic Encyclopedia of Type Strains, Phase IV (KMG-IV): sequencing the most valuable type-strain genomes for metagenomic binning, comparative biology and taxonomic classification.</title>
        <authorList>
            <person name="Goeker M."/>
        </authorList>
    </citation>
    <scope>NUCLEOTIDE SEQUENCE [LARGE SCALE GENOMIC DNA]</scope>
    <source>
        <strain evidence="10 11">DSM 29007</strain>
    </source>
</reference>
<dbReference type="SMART" id="SM00304">
    <property type="entry name" value="HAMP"/>
    <property type="match status" value="1"/>
</dbReference>
<protein>
    <recommendedName>
        <fullName evidence="3">histidine kinase</fullName>
        <ecNumber evidence="3">2.7.13.3</ecNumber>
    </recommendedName>
</protein>
<dbReference type="PANTHER" id="PTHR43065:SF42">
    <property type="entry name" value="TWO-COMPONENT SENSOR PPRA"/>
    <property type="match status" value="1"/>
</dbReference>
<dbReference type="SMART" id="SM00387">
    <property type="entry name" value="HATPase_c"/>
    <property type="match status" value="1"/>
</dbReference>
<dbReference type="SMART" id="SM00388">
    <property type="entry name" value="HisKA"/>
    <property type="match status" value="1"/>
</dbReference>
<dbReference type="Gene3D" id="6.10.340.10">
    <property type="match status" value="1"/>
</dbReference>
<comment type="catalytic activity">
    <reaction evidence="1">
        <text>ATP + protein L-histidine = ADP + protein N-phospho-L-histidine.</text>
        <dbReference type="EC" id="2.7.13.3"/>
    </reaction>
</comment>
<dbReference type="PROSITE" id="PS50885">
    <property type="entry name" value="HAMP"/>
    <property type="match status" value="1"/>
</dbReference>
<dbReference type="RefSeq" id="WP_170039207.1">
    <property type="nucleotide sequence ID" value="NZ_JABDTL010000002.1"/>
</dbReference>
<feature type="transmembrane region" description="Helical" evidence="7">
    <location>
        <begin position="21"/>
        <end position="43"/>
    </location>
</feature>
<gene>
    <name evidence="10" type="ORF">HNQ61_005042</name>
</gene>
<dbReference type="Pfam" id="PF00512">
    <property type="entry name" value="HisKA"/>
    <property type="match status" value="1"/>
</dbReference>
<proteinExistence type="predicted"/>
<dbReference type="InterPro" id="IPR003660">
    <property type="entry name" value="HAMP_dom"/>
</dbReference>
<evidence type="ECO:0000313" key="11">
    <source>
        <dbReference type="Proteomes" id="UP000582837"/>
    </source>
</evidence>
<dbReference type="InterPro" id="IPR004358">
    <property type="entry name" value="Sig_transdc_His_kin-like_C"/>
</dbReference>
<dbReference type="InterPro" id="IPR005467">
    <property type="entry name" value="His_kinase_dom"/>
</dbReference>
<keyword evidence="5" id="KW-0808">Transferase</keyword>
<dbReference type="PRINTS" id="PR00344">
    <property type="entry name" value="BCTRLSENSOR"/>
</dbReference>
<keyword evidence="7" id="KW-1133">Transmembrane helix</keyword>
<dbReference type="Gene3D" id="3.30.565.10">
    <property type="entry name" value="Histidine kinase-like ATPase, C-terminal domain"/>
    <property type="match status" value="1"/>
</dbReference>
<dbReference type="InterPro" id="IPR003594">
    <property type="entry name" value="HATPase_dom"/>
</dbReference>
<name>A0A841H569_9BACT</name>
<dbReference type="Gene3D" id="1.10.287.130">
    <property type="match status" value="1"/>
</dbReference>